<keyword evidence="1" id="KW-0067">ATP-binding</keyword>
<proteinExistence type="inferred from homology"/>
<dbReference type="EC" id="3.5.2.9" evidence="1"/>
<dbReference type="PATRIC" id="fig|937777.3.peg.3983"/>
<keyword evidence="1" id="KW-0547">Nucleotide-binding</keyword>
<gene>
    <name evidence="1" type="primary">pxpA</name>
    <name evidence="2" type="ordered locus">Deipe_3967</name>
</gene>
<dbReference type="GO" id="GO:0005975">
    <property type="term" value="P:carbohydrate metabolic process"/>
    <property type="evidence" value="ECO:0007669"/>
    <property type="project" value="InterPro"/>
</dbReference>
<dbReference type="Proteomes" id="UP000010467">
    <property type="component" value="Plasmid pDEIPE01"/>
</dbReference>
<keyword evidence="1" id="KW-0378">Hydrolase</keyword>
<organism evidence="2 3">
    <name type="scientific">Deinococcus peraridilitoris (strain DSM 19664 / LMG 22246 / CIP 109416 / KR-200)</name>
    <dbReference type="NCBI Taxonomy" id="937777"/>
    <lineage>
        <taxon>Bacteria</taxon>
        <taxon>Thermotogati</taxon>
        <taxon>Deinococcota</taxon>
        <taxon>Deinococci</taxon>
        <taxon>Deinococcales</taxon>
        <taxon>Deinococcaceae</taxon>
        <taxon>Deinococcus</taxon>
    </lineage>
</organism>
<dbReference type="SUPFAM" id="SSF88713">
    <property type="entry name" value="Glycoside hydrolase/deacetylase"/>
    <property type="match status" value="1"/>
</dbReference>
<evidence type="ECO:0000313" key="3">
    <source>
        <dbReference type="Proteomes" id="UP000010467"/>
    </source>
</evidence>
<evidence type="ECO:0000256" key="1">
    <source>
        <dbReference type="HAMAP-Rule" id="MF_00691"/>
    </source>
</evidence>
<dbReference type="GO" id="GO:0017168">
    <property type="term" value="F:5-oxoprolinase (ATP-hydrolyzing) activity"/>
    <property type="evidence" value="ECO:0007669"/>
    <property type="project" value="UniProtKB-UniRule"/>
</dbReference>
<keyword evidence="3" id="KW-1185">Reference proteome</keyword>
<dbReference type="PANTHER" id="PTHR30292">
    <property type="entry name" value="UNCHARACTERIZED PROTEIN YBGL-RELATED"/>
    <property type="match status" value="1"/>
</dbReference>
<dbReference type="NCBIfam" id="NF003814">
    <property type="entry name" value="PRK05406.1-3"/>
    <property type="match status" value="1"/>
</dbReference>
<protein>
    <recommendedName>
        <fullName evidence="1">5-oxoprolinase subunit A</fullName>
        <shortName evidence="1">5-OPase subunit A</shortName>
        <ecNumber evidence="1">3.5.2.9</ecNumber>
    </recommendedName>
    <alternativeName>
        <fullName evidence="1">5-oxoprolinase (ATP-hydrolyzing) subunit A</fullName>
    </alternativeName>
</protein>
<geneLocation type="plasmid" evidence="2 3">
    <name>pDEIPE01</name>
</geneLocation>
<comment type="subunit">
    <text evidence="1">Forms a complex composed of PxpA, PxpB and PxpC.</text>
</comment>
<dbReference type="InterPro" id="IPR011330">
    <property type="entry name" value="Glyco_hydro/deAcase_b/a-brl"/>
</dbReference>
<name>L0A698_DEIPD</name>
<dbReference type="RefSeq" id="WP_015231273.1">
    <property type="nucleotide sequence ID" value="NC_019789.1"/>
</dbReference>
<reference evidence="3" key="1">
    <citation type="submission" date="2012-03" db="EMBL/GenBank/DDBJ databases">
        <title>Complete sequence of plasmid 1 of Deinococcus peraridilitoris DSM 19664.</title>
        <authorList>
            <person name="Lucas S."/>
            <person name="Copeland A."/>
            <person name="Lapidus A."/>
            <person name="Glavina del Rio T."/>
            <person name="Dalin E."/>
            <person name="Tice H."/>
            <person name="Bruce D."/>
            <person name="Goodwin L."/>
            <person name="Pitluck S."/>
            <person name="Peters L."/>
            <person name="Mikhailova N."/>
            <person name="Lu M."/>
            <person name="Kyrpides N."/>
            <person name="Mavromatis K."/>
            <person name="Ivanova N."/>
            <person name="Brettin T."/>
            <person name="Detter J.C."/>
            <person name="Han C."/>
            <person name="Larimer F."/>
            <person name="Land M."/>
            <person name="Hauser L."/>
            <person name="Markowitz V."/>
            <person name="Cheng J.-F."/>
            <person name="Hugenholtz P."/>
            <person name="Woyke T."/>
            <person name="Wu D."/>
            <person name="Pukall R."/>
            <person name="Steenblock K."/>
            <person name="Brambilla E."/>
            <person name="Klenk H.-P."/>
            <person name="Eisen J.A."/>
        </authorList>
    </citation>
    <scope>NUCLEOTIDE SEQUENCE [LARGE SCALE GENOMIC DNA]</scope>
    <source>
        <strain evidence="3">DSM 19664 / LMG 22246 / CIP 109416 / KR-200</strain>
        <plasmid evidence="3">Plasmid pDEIPE01</plasmid>
    </source>
</reference>
<dbReference type="EMBL" id="CP003383">
    <property type="protein sequence ID" value="AFZ69371.1"/>
    <property type="molecule type" value="Genomic_DNA"/>
</dbReference>
<dbReference type="HOGENOM" id="CLU_069535_0_0_0"/>
<dbReference type="OrthoDB" id="9773478at2"/>
<keyword evidence="2" id="KW-0614">Plasmid</keyword>
<comment type="similarity">
    <text evidence="1">Belongs to the LamB/PxpA family.</text>
</comment>
<comment type="function">
    <text evidence="1">Catalyzes the cleavage of 5-oxoproline to form L-glutamate coupled to the hydrolysis of ATP to ADP and inorganic phosphate.</text>
</comment>
<dbReference type="CDD" id="cd10787">
    <property type="entry name" value="LamB_YcsF_like"/>
    <property type="match status" value="1"/>
</dbReference>
<dbReference type="GO" id="GO:0005524">
    <property type="term" value="F:ATP binding"/>
    <property type="evidence" value="ECO:0007669"/>
    <property type="project" value="UniProtKB-UniRule"/>
</dbReference>
<dbReference type="KEGG" id="dpd:Deipe_3967"/>
<dbReference type="Gene3D" id="3.20.20.370">
    <property type="entry name" value="Glycoside hydrolase/deacetylase"/>
    <property type="match status" value="1"/>
</dbReference>
<dbReference type="NCBIfam" id="NF003816">
    <property type="entry name" value="PRK05406.1-5"/>
    <property type="match status" value="1"/>
</dbReference>
<accession>L0A698</accession>
<dbReference type="AlphaFoldDB" id="L0A698"/>
<dbReference type="HAMAP" id="MF_00691">
    <property type="entry name" value="PxpA"/>
    <property type="match status" value="1"/>
</dbReference>
<dbReference type="Pfam" id="PF03746">
    <property type="entry name" value="LamB_YcsF"/>
    <property type="match status" value="1"/>
</dbReference>
<dbReference type="PANTHER" id="PTHR30292:SF0">
    <property type="entry name" value="5-OXOPROLINASE SUBUNIT A"/>
    <property type="match status" value="1"/>
</dbReference>
<evidence type="ECO:0000313" key="2">
    <source>
        <dbReference type="EMBL" id="AFZ69371.1"/>
    </source>
</evidence>
<sequence>MRPLDLNCDMGESYGRFTLGQDAAVMKFITSANIACGFHAGDFSTMRRTVDLAIEHDVAIGAHPSFPDLQGFGRRAMELTPEEVYELVVYQIGALWGFVRAAGGTLRHVKPHGMLHNMAAVQQPLAAAIVRAVLAVDPTLHLYALSGSEMTRAAEKQGLAVAHEVFADRTYQQNGTLTPRTQPNAMLHDPALAVQQVLHMVNDGKVRATDGEMVSIRADTVCIHGDGEHALEFVSHLHTALIQRGVQLIAPGRPK</sequence>
<dbReference type="InterPro" id="IPR005501">
    <property type="entry name" value="LamB/YcsF/PxpA-like"/>
</dbReference>
<comment type="catalytic activity">
    <reaction evidence="1">
        <text>5-oxo-L-proline + ATP + 2 H2O = L-glutamate + ADP + phosphate + H(+)</text>
        <dbReference type="Rhea" id="RHEA:10348"/>
        <dbReference type="ChEBI" id="CHEBI:15377"/>
        <dbReference type="ChEBI" id="CHEBI:15378"/>
        <dbReference type="ChEBI" id="CHEBI:29985"/>
        <dbReference type="ChEBI" id="CHEBI:30616"/>
        <dbReference type="ChEBI" id="CHEBI:43474"/>
        <dbReference type="ChEBI" id="CHEBI:58402"/>
        <dbReference type="ChEBI" id="CHEBI:456216"/>
        <dbReference type="EC" id="3.5.2.9"/>
    </reaction>
</comment>